<gene>
    <name evidence="1" type="ORF">LSG31_11280</name>
</gene>
<dbReference type="Proteomes" id="UP000830167">
    <property type="component" value="Chromosome"/>
</dbReference>
<organism evidence="1 2">
    <name type="scientific">Fodinisporobacter ferrooxydans</name>
    <dbReference type="NCBI Taxonomy" id="2901836"/>
    <lineage>
        <taxon>Bacteria</taxon>
        <taxon>Bacillati</taxon>
        <taxon>Bacillota</taxon>
        <taxon>Bacilli</taxon>
        <taxon>Bacillales</taxon>
        <taxon>Alicyclobacillaceae</taxon>
        <taxon>Fodinisporobacter</taxon>
    </lineage>
</organism>
<keyword evidence="2" id="KW-1185">Reference proteome</keyword>
<accession>A0ABY4CTY0</accession>
<reference evidence="1" key="1">
    <citation type="submission" date="2021-12" db="EMBL/GenBank/DDBJ databases">
        <title>Alicyclobacillaceae gen. nov., sp. nov., isolated from chalcocite enrichment system.</title>
        <authorList>
            <person name="Jiang Z."/>
        </authorList>
    </citation>
    <scope>NUCLEOTIDE SEQUENCE</scope>
    <source>
        <strain evidence="1">MYW30-H2</strain>
    </source>
</reference>
<protein>
    <recommendedName>
        <fullName evidence="3">Single-stranded DNA-binding protein</fullName>
    </recommendedName>
</protein>
<evidence type="ECO:0000313" key="2">
    <source>
        <dbReference type="Proteomes" id="UP000830167"/>
    </source>
</evidence>
<evidence type="ECO:0008006" key="3">
    <source>
        <dbReference type="Google" id="ProtNLM"/>
    </source>
</evidence>
<proteinExistence type="predicted"/>
<name>A0ABY4CTY0_9BACL</name>
<dbReference type="RefSeq" id="WP_347439359.1">
    <property type="nucleotide sequence ID" value="NZ_CP089291.1"/>
</dbReference>
<sequence length="99" mass="11196">MNQPQQVSGTIIGNPVPFKDVENDKSSYVVRMMLDEPFVFDKHPILDVFVHIPGKETDLHVGTRIRVSGELTTQHVITRSGKSGRRGIVHIRPLLLERL</sequence>
<evidence type="ECO:0000313" key="1">
    <source>
        <dbReference type="EMBL" id="UOF92688.1"/>
    </source>
</evidence>
<dbReference type="EMBL" id="CP089291">
    <property type="protein sequence ID" value="UOF92688.1"/>
    <property type="molecule type" value="Genomic_DNA"/>
</dbReference>